<dbReference type="InterPro" id="IPR036397">
    <property type="entry name" value="RNaseH_sf"/>
</dbReference>
<dbReference type="SUPFAM" id="SSF53098">
    <property type="entry name" value="Ribonuclease H-like"/>
    <property type="match status" value="1"/>
</dbReference>
<proteinExistence type="predicted"/>
<feature type="compositionally biased region" description="Low complexity" evidence="1">
    <location>
        <begin position="73"/>
        <end position="82"/>
    </location>
</feature>
<feature type="domain" description="Endonuclease/exonuclease/phosphatase" evidence="2">
    <location>
        <begin position="101"/>
        <end position="287"/>
    </location>
</feature>
<dbReference type="Gene3D" id="3.30.420.10">
    <property type="entry name" value="Ribonuclease H-like superfamily/Ribonuclease H"/>
    <property type="match status" value="1"/>
</dbReference>
<dbReference type="PANTHER" id="PTHR33710">
    <property type="entry name" value="BNAC02G09200D PROTEIN"/>
    <property type="match status" value="1"/>
</dbReference>
<keyword evidence="5" id="KW-1185">Reference proteome</keyword>
<dbReference type="Pfam" id="PF03372">
    <property type="entry name" value="Exo_endo_phos"/>
    <property type="match status" value="1"/>
</dbReference>
<evidence type="ECO:0008006" key="6">
    <source>
        <dbReference type="Google" id="ProtNLM"/>
    </source>
</evidence>
<dbReference type="Pfam" id="PF13966">
    <property type="entry name" value="zf-RVT"/>
    <property type="match status" value="1"/>
</dbReference>
<gene>
    <name evidence="4" type="ORF">G2W53_041881</name>
</gene>
<dbReference type="Proteomes" id="UP000634136">
    <property type="component" value="Unassembled WGS sequence"/>
</dbReference>
<reference evidence="4" key="1">
    <citation type="submission" date="2020-09" db="EMBL/GenBank/DDBJ databases">
        <title>Genome-Enabled Discovery of Anthraquinone Biosynthesis in Senna tora.</title>
        <authorList>
            <person name="Kang S.-H."/>
            <person name="Pandey R.P."/>
            <person name="Lee C.-M."/>
            <person name="Sim J.-S."/>
            <person name="Jeong J.-T."/>
            <person name="Choi B.-S."/>
            <person name="Jung M."/>
            <person name="Ginzburg D."/>
            <person name="Zhao K."/>
            <person name="Won S.Y."/>
            <person name="Oh T.-J."/>
            <person name="Yu Y."/>
            <person name="Kim N.-H."/>
            <person name="Lee O.R."/>
            <person name="Lee T.-H."/>
            <person name="Bashyal P."/>
            <person name="Kim T.-S."/>
            <person name="Lee W.-H."/>
            <person name="Kawkins C."/>
            <person name="Kim C.-K."/>
            <person name="Kim J.S."/>
            <person name="Ahn B.O."/>
            <person name="Rhee S.Y."/>
            <person name="Sohng J.K."/>
        </authorList>
    </citation>
    <scope>NUCLEOTIDE SEQUENCE</scope>
    <source>
        <tissue evidence="4">Leaf</tissue>
    </source>
</reference>
<feature type="region of interest" description="Disordered" evidence="1">
    <location>
        <begin position="64"/>
        <end position="83"/>
    </location>
</feature>
<dbReference type="GO" id="GO:0003824">
    <property type="term" value="F:catalytic activity"/>
    <property type="evidence" value="ECO:0007669"/>
    <property type="project" value="InterPro"/>
</dbReference>
<dbReference type="EMBL" id="JAAIUW010000013">
    <property type="protein sequence ID" value="KAF7802770.1"/>
    <property type="molecule type" value="Genomic_DNA"/>
</dbReference>
<evidence type="ECO:0000259" key="3">
    <source>
        <dbReference type="Pfam" id="PF13966"/>
    </source>
</evidence>
<evidence type="ECO:0000313" key="4">
    <source>
        <dbReference type="EMBL" id="KAF7802770.1"/>
    </source>
</evidence>
<dbReference type="CDD" id="cd06222">
    <property type="entry name" value="RNase_H_like"/>
    <property type="match status" value="1"/>
</dbReference>
<evidence type="ECO:0000259" key="2">
    <source>
        <dbReference type="Pfam" id="PF03372"/>
    </source>
</evidence>
<dbReference type="AlphaFoldDB" id="A0A834SHT1"/>
<evidence type="ECO:0000313" key="5">
    <source>
        <dbReference type="Proteomes" id="UP000634136"/>
    </source>
</evidence>
<dbReference type="OrthoDB" id="1113909at2759"/>
<accession>A0A834SHT1</accession>
<name>A0A834SHT1_9FABA</name>
<feature type="domain" description="Reverse transcriptase zinc-binding" evidence="3">
    <location>
        <begin position="576"/>
        <end position="614"/>
    </location>
</feature>
<evidence type="ECO:0000256" key="1">
    <source>
        <dbReference type="SAM" id="MobiDB-lite"/>
    </source>
</evidence>
<dbReference type="InterPro" id="IPR026960">
    <property type="entry name" value="RVT-Znf"/>
</dbReference>
<dbReference type="SUPFAM" id="SSF56219">
    <property type="entry name" value="DNase I-like"/>
    <property type="match status" value="1"/>
</dbReference>
<dbReference type="InterPro" id="IPR005135">
    <property type="entry name" value="Endo/exonuclease/phosphatase"/>
</dbReference>
<dbReference type="InterPro" id="IPR044730">
    <property type="entry name" value="RNase_H-like_dom_plant"/>
</dbReference>
<dbReference type="GO" id="GO:0003676">
    <property type="term" value="F:nucleic acid binding"/>
    <property type="evidence" value="ECO:0007669"/>
    <property type="project" value="InterPro"/>
</dbReference>
<dbReference type="InterPro" id="IPR012337">
    <property type="entry name" value="RNaseH-like_sf"/>
</dbReference>
<sequence>MMSSYSLSTCPILVSLKGNLPEGARIVGAEIAAIDVFVNASMNLGTGMLDYQIVASPVMTKKELARSRNPTPSSSDSDSSSSVGQNFPYCDTFMDFNILCWNARGAASPEFRRAFMDLKARYNPNIMFISETRIGSVRADNILSNLGFSGFYKVDPMGYAGGLWVLWMLGKSSLLSRGTPSRKFMRFLSVNTLPWLVCGDFNEVLSQEEKWGGNPAPMSRIRDFRNCLNNCGLDDLGFVGQKYTWFNKRDNGHMILERIDRFLANASWINCFPQAVNHHLPRVKSDHTPLLLHFKDTNNGFVKRPFREKNRIFRRIEGINKAMNSGPSPHLIQLEQSLAQEYQKILDLEEELWASKPRPIDEFPSVELGPVVDTSHHLQLESIPSGEEIKRALWDLKPFKAAGLDGFQPVFFPKKSINAVNHVLEVFTQSSGLSVNNSKSSIWFAPSTSAEDKKMEVWNSNWLSKAGKVTLLNSVCSPMLAYYMQCLKLPSSVCKSIEKIQRNFFWQSGNKQSIHTINWEATCKPKWLGGLGIDRIKTRNQALLAKLAWRLSSEHHQTWAKLLMHYKYECGVIIPRANITSKGIQIPNVCSICNQANETQLHIFRECPYARRMWGNLKFKAVNCIFSGSVLMLAGCGETLSSRETNWIKWVPPTEGWWKLNTDGSCLGNPGSMAATGIIRDYNGNWVSGFSKHLGFGNSLKAEVWLLLWALNWLKIFNVTNL</sequence>
<dbReference type="Gene3D" id="3.60.10.10">
    <property type="entry name" value="Endonuclease/exonuclease/phosphatase"/>
    <property type="match status" value="1"/>
</dbReference>
<protein>
    <recommendedName>
        <fullName evidence="6">Reverse transcriptase zinc-binding domain-containing protein</fullName>
    </recommendedName>
</protein>
<organism evidence="4 5">
    <name type="scientific">Senna tora</name>
    <dbReference type="NCBI Taxonomy" id="362788"/>
    <lineage>
        <taxon>Eukaryota</taxon>
        <taxon>Viridiplantae</taxon>
        <taxon>Streptophyta</taxon>
        <taxon>Embryophyta</taxon>
        <taxon>Tracheophyta</taxon>
        <taxon>Spermatophyta</taxon>
        <taxon>Magnoliopsida</taxon>
        <taxon>eudicotyledons</taxon>
        <taxon>Gunneridae</taxon>
        <taxon>Pentapetalae</taxon>
        <taxon>rosids</taxon>
        <taxon>fabids</taxon>
        <taxon>Fabales</taxon>
        <taxon>Fabaceae</taxon>
        <taxon>Caesalpinioideae</taxon>
        <taxon>Cassia clade</taxon>
        <taxon>Senna</taxon>
    </lineage>
</organism>
<dbReference type="InterPro" id="IPR036691">
    <property type="entry name" value="Endo/exonu/phosph_ase_sf"/>
</dbReference>
<dbReference type="PANTHER" id="PTHR33710:SF71">
    <property type="entry name" value="ENDONUCLEASE_EXONUCLEASE_PHOSPHATASE DOMAIN-CONTAINING PROTEIN"/>
    <property type="match status" value="1"/>
</dbReference>
<comment type="caution">
    <text evidence="4">The sequence shown here is derived from an EMBL/GenBank/DDBJ whole genome shotgun (WGS) entry which is preliminary data.</text>
</comment>